<dbReference type="PANTHER" id="PTHR42829">
    <property type="entry name" value="NADH-UBIQUINONE OXIDOREDUCTASE CHAIN 5"/>
    <property type="match status" value="1"/>
</dbReference>
<accession>A0AAV2YHF3</accession>
<dbReference type="GO" id="GO:0042773">
    <property type="term" value="P:ATP synthesis coupled electron transport"/>
    <property type="evidence" value="ECO:0007669"/>
    <property type="project" value="InterPro"/>
</dbReference>
<reference evidence="7" key="2">
    <citation type="journal article" date="2023" name="Microbiol Resour">
        <title>Decontamination and Annotation of the Draft Genome Sequence of the Oomycete Lagenidium giganteum ARSEF 373.</title>
        <authorList>
            <person name="Morgan W.R."/>
            <person name="Tartar A."/>
        </authorList>
    </citation>
    <scope>NUCLEOTIDE SEQUENCE</scope>
    <source>
        <strain evidence="7">ARSEF 373</strain>
    </source>
</reference>
<dbReference type="InterPro" id="IPR001750">
    <property type="entry name" value="ND/Mrp_TM"/>
</dbReference>
<comment type="subcellular location">
    <subcellularLocation>
        <location evidence="1">Membrane</location>
        <topology evidence="1">Multi-pass membrane protein</topology>
    </subcellularLocation>
</comment>
<dbReference type="Proteomes" id="UP001146120">
    <property type="component" value="Unassembled WGS sequence"/>
</dbReference>
<dbReference type="Pfam" id="PF00361">
    <property type="entry name" value="Proton_antipo_M"/>
    <property type="match status" value="1"/>
</dbReference>
<dbReference type="AlphaFoldDB" id="A0AAV2YHF3"/>
<feature type="transmembrane region" description="Helical" evidence="5">
    <location>
        <begin position="21"/>
        <end position="41"/>
    </location>
</feature>
<keyword evidence="8" id="KW-1185">Reference proteome</keyword>
<feature type="domain" description="NADH:quinone oxidoreductase/Mrp antiporter transmembrane" evidence="6">
    <location>
        <begin position="3"/>
        <end position="52"/>
    </location>
</feature>
<protein>
    <recommendedName>
        <fullName evidence="6">NADH:quinone oxidoreductase/Mrp antiporter transmembrane domain-containing protein</fullName>
    </recommendedName>
</protein>
<evidence type="ECO:0000256" key="2">
    <source>
        <dbReference type="ARBA" id="ARBA00022692"/>
    </source>
</evidence>
<evidence type="ECO:0000259" key="6">
    <source>
        <dbReference type="Pfam" id="PF00361"/>
    </source>
</evidence>
<evidence type="ECO:0000256" key="4">
    <source>
        <dbReference type="ARBA" id="ARBA00023136"/>
    </source>
</evidence>
<evidence type="ECO:0000256" key="1">
    <source>
        <dbReference type="ARBA" id="ARBA00004141"/>
    </source>
</evidence>
<evidence type="ECO:0000256" key="5">
    <source>
        <dbReference type="SAM" id="Phobius"/>
    </source>
</evidence>
<proteinExistence type="predicted"/>
<evidence type="ECO:0000313" key="8">
    <source>
        <dbReference type="Proteomes" id="UP001146120"/>
    </source>
</evidence>
<gene>
    <name evidence="7" type="ORF">N0F65_001556</name>
</gene>
<keyword evidence="4 5" id="KW-0472">Membrane</keyword>
<evidence type="ECO:0000256" key="3">
    <source>
        <dbReference type="ARBA" id="ARBA00022989"/>
    </source>
</evidence>
<dbReference type="EMBL" id="DAKRPA010000322">
    <property type="protein sequence ID" value="DAZ93371.1"/>
    <property type="molecule type" value="Genomic_DNA"/>
</dbReference>
<evidence type="ECO:0000313" key="7">
    <source>
        <dbReference type="EMBL" id="DAZ93371.1"/>
    </source>
</evidence>
<keyword evidence="2 5" id="KW-0812">Transmembrane</keyword>
<dbReference type="PANTHER" id="PTHR42829:SF2">
    <property type="entry name" value="NADH-UBIQUINONE OXIDOREDUCTASE CHAIN 5"/>
    <property type="match status" value="1"/>
</dbReference>
<sequence length="69" mass="7922">MGDEQDIRKMGGLRRILPFTYVMFLIGSLSLMGFPFLTGFYSKDLILEVAFGSFNEHGHFAYWLPQGKE</sequence>
<dbReference type="GO" id="GO:0015990">
    <property type="term" value="P:electron transport coupled proton transport"/>
    <property type="evidence" value="ECO:0007669"/>
    <property type="project" value="TreeGrafter"/>
</dbReference>
<organism evidence="7 8">
    <name type="scientific">Lagenidium giganteum</name>
    <dbReference type="NCBI Taxonomy" id="4803"/>
    <lineage>
        <taxon>Eukaryota</taxon>
        <taxon>Sar</taxon>
        <taxon>Stramenopiles</taxon>
        <taxon>Oomycota</taxon>
        <taxon>Peronosporomycetes</taxon>
        <taxon>Pythiales</taxon>
        <taxon>Pythiaceae</taxon>
    </lineage>
</organism>
<dbReference type="InterPro" id="IPR003945">
    <property type="entry name" value="NU5C-like"/>
</dbReference>
<dbReference type="GO" id="GO:0016020">
    <property type="term" value="C:membrane"/>
    <property type="evidence" value="ECO:0007669"/>
    <property type="project" value="UniProtKB-SubCell"/>
</dbReference>
<comment type="caution">
    <text evidence="7">The sequence shown here is derived from an EMBL/GenBank/DDBJ whole genome shotgun (WGS) entry which is preliminary data.</text>
</comment>
<dbReference type="GO" id="GO:0008137">
    <property type="term" value="F:NADH dehydrogenase (ubiquinone) activity"/>
    <property type="evidence" value="ECO:0007669"/>
    <property type="project" value="InterPro"/>
</dbReference>
<keyword evidence="3 5" id="KW-1133">Transmembrane helix</keyword>
<name>A0AAV2YHF3_9STRA</name>
<reference evidence="7" key="1">
    <citation type="submission" date="2022-11" db="EMBL/GenBank/DDBJ databases">
        <authorList>
            <person name="Morgan W.R."/>
            <person name="Tartar A."/>
        </authorList>
    </citation>
    <scope>NUCLEOTIDE SEQUENCE</scope>
    <source>
        <strain evidence="7">ARSEF 373</strain>
    </source>
</reference>
<dbReference type="GO" id="GO:0003954">
    <property type="term" value="F:NADH dehydrogenase activity"/>
    <property type="evidence" value="ECO:0007669"/>
    <property type="project" value="TreeGrafter"/>
</dbReference>